<dbReference type="Pfam" id="PF08907">
    <property type="entry name" value="DUF1853"/>
    <property type="match status" value="1"/>
</dbReference>
<dbReference type="InterPro" id="IPR015003">
    <property type="entry name" value="DUF1853"/>
</dbReference>
<dbReference type="RefSeq" id="WP_166399183.1">
    <property type="nucleotide sequence ID" value="NZ_JAANAS010000002.1"/>
</dbReference>
<evidence type="ECO:0000313" key="1">
    <source>
        <dbReference type="EMBL" id="NGZ88913.1"/>
    </source>
</evidence>
<proteinExistence type="predicted"/>
<reference evidence="1" key="1">
    <citation type="submission" date="2020-03" db="EMBL/GenBank/DDBJ databases">
        <title>Psychroflexus Maritimus sp. nov., isolate from marine sediment.</title>
        <authorList>
            <person name="Zhong Y.-L."/>
        </authorList>
    </citation>
    <scope>NUCLEOTIDE SEQUENCE</scope>
    <source>
        <strain evidence="1">C1</strain>
    </source>
</reference>
<sequence length="278" mass="32998">MKFTTKQLQQQFKGFLRTNALFSDSGVLPYSNFVLNSSDDFKLNSSHKKELSGQLYVGKRMEIFFKAYIEHSKNLNLVTHSLQVVNDKKKTLGELDFIIENQPNFLHIELVYKFYIYDPTYHRNSLHCFMGPKRKDFLYKKIEKLRNHQFPMLFNAFTQKQLKELALPTSHFEQKLSFMAKVFLPLNKAVNLPSYINPKTVSGFWLKFSELKLLNKFHHYFIPKRQDWMIIPSESGYTFEDFESVEMQVNVLIESGIRPMLWEKTKEGKFNSYFVCFD</sequence>
<dbReference type="AlphaFoldDB" id="A0A967AC62"/>
<dbReference type="EMBL" id="JAANAS010000002">
    <property type="protein sequence ID" value="NGZ88913.1"/>
    <property type="molecule type" value="Genomic_DNA"/>
</dbReference>
<dbReference type="Proteomes" id="UP000643701">
    <property type="component" value="Unassembled WGS sequence"/>
</dbReference>
<comment type="caution">
    <text evidence="1">The sequence shown here is derived from an EMBL/GenBank/DDBJ whole genome shotgun (WGS) entry which is preliminary data.</text>
</comment>
<keyword evidence="2" id="KW-1185">Reference proteome</keyword>
<name>A0A967AC62_9FLAO</name>
<gene>
    <name evidence="1" type="ORF">G7034_01445</name>
</gene>
<evidence type="ECO:0000313" key="2">
    <source>
        <dbReference type="Proteomes" id="UP000643701"/>
    </source>
</evidence>
<accession>A0A967AC62</accession>
<organism evidence="1 2">
    <name type="scientific">Psychroflexus maritimus</name>
    <dbReference type="NCBI Taxonomy" id="2714865"/>
    <lineage>
        <taxon>Bacteria</taxon>
        <taxon>Pseudomonadati</taxon>
        <taxon>Bacteroidota</taxon>
        <taxon>Flavobacteriia</taxon>
        <taxon>Flavobacteriales</taxon>
        <taxon>Flavobacteriaceae</taxon>
        <taxon>Psychroflexus</taxon>
    </lineage>
</organism>
<protein>
    <submittedName>
        <fullName evidence="1">DUF1853 family protein</fullName>
    </submittedName>
</protein>